<dbReference type="NCBIfam" id="NF037979">
    <property type="entry name" value="Na_transp"/>
    <property type="match status" value="1"/>
</dbReference>
<comment type="subcellular location">
    <subcellularLocation>
        <location evidence="1">Membrane</location>
        <topology evidence="1">Multi-pass membrane protein</topology>
    </subcellularLocation>
</comment>
<comment type="similarity">
    <text evidence="6">Belongs to the sodium:neurotransmitter symporter (SNF) (TC 2.A.22) family.</text>
</comment>
<name>A0A7R6PEJ3_9GAMM</name>
<keyword evidence="5 7" id="KW-0472">Membrane</keyword>
<feature type="transmembrane region" description="Helical" evidence="7">
    <location>
        <begin position="58"/>
        <end position="78"/>
    </location>
</feature>
<dbReference type="GO" id="GO:0015293">
    <property type="term" value="F:symporter activity"/>
    <property type="evidence" value="ECO:0007669"/>
    <property type="project" value="UniProtKB-KW"/>
</dbReference>
<dbReference type="Proteomes" id="UP000595663">
    <property type="component" value="Chromosome"/>
</dbReference>
<feature type="transmembrane region" description="Helical" evidence="7">
    <location>
        <begin position="271"/>
        <end position="295"/>
    </location>
</feature>
<evidence type="ECO:0000256" key="3">
    <source>
        <dbReference type="ARBA" id="ARBA00022692"/>
    </source>
</evidence>
<dbReference type="CDD" id="cd10336">
    <property type="entry name" value="SLC6sbd_Tyt1-Like"/>
    <property type="match status" value="1"/>
</dbReference>
<accession>A0A7R6PEJ3</accession>
<dbReference type="KEGG" id="ajp:AMJAP_0343"/>
<dbReference type="PRINTS" id="PR00176">
    <property type="entry name" value="NANEUSMPORT"/>
</dbReference>
<dbReference type="AlphaFoldDB" id="A0A7R6PEJ3"/>
<dbReference type="RefSeq" id="WP_019620883.1">
    <property type="nucleotide sequence ID" value="NZ_AP014545.1"/>
</dbReference>
<evidence type="ECO:0000256" key="1">
    <source>
        <dbReference type="ARBA" id="ARBA00004141"/>
    </source>
</evidence>
<reference evidence="8 9" key="1">
    <citation type="journal article" date="2008" name="Int. J. Syst. Evol. Microbiol.">
        <title>Amphritea japonica sp. nov. and Amphritea balenae sp. nov., isolated from the sediment adjacent to sperm whale carcasses off Kagoshima, Japan.</title>
        <authorList>
            <person name="Miyazaki M."/>
            <person name="Nogi Y."/>
            <person name="Fujiwara Y."/>
            <person name="Kawato M."/>
            <person name="Nagahama T."/>
            <person name="Kubokawa K."/>
            <person name="Horikoshi K."/>
        </authorList>
    </citation>
    <scope>NUCLEOTIDE SEQUENCE [LARGE SCALE GENOMIC DNA]</scope>
    <source>
        <strain evidence="8 9">ATCC BAA-1530</strain>
    </source>
</reference>
<protein>
    <recommendedName>
        <fullName evidence="6">Transporter</fullName>
    </recommendedName>
</protein>
<feature type="transmembrane region" description="Helical" evidence="7">
    <location>
        <begin position="29"/>
        <end position="46"/>
    </location>
</feature>
<keyword evidence="3 6" id="KW-0812">Transmembrane</keyword>
<keyword evidence="2 6" id="KW-0813">Transport</keyword>
<dbReference type="PROSITE" id="PS50267">
    <property type="entry name" value="NA_NEUROTRAN_SYMP_3"/>
    <property type="match status" value="1"/>
</dbReference>
<evidence type="ECO:0000313" key="8">
    <source>
        <dbReference type="EMBL" id="BBB24942.1"/>
    </source>
</evidence>
<feature type="transmembrane region" description="Helical" evidence="7">
    <location>
        <begin position="166"/>
        <end position="185"/>
    </location>
</feature>
<evidence type="ECO:0000256" key="7">
    <source>
        <dbReference type="SAM" id="Phobius"/>
    </source>
</evidence>
<feature type="transmembrane region" description="Helical" evidence="7">
    <location>
        <begin position="365"/>
        <end position="385"/>
    </location>
</feature>
<dbReference type="OrthoDB" id="9762833at2"/>
<organism evidence="8 9">
    <name type="scientific">Amphritea japonica ATCC BAA-1530</name>
    <dbReference type="NCBI Taxonomy" id="1278309"/>
    <lineage>
        <taxon>Bacteria</taxon>
        <taxon>Pseudomonadati</taxon>
        <taxon>Pseudomonadota</taxon>
        <taxon>Gammaproteobacteria</taxon>
        <taxon>Oceanospirillales</taxon>
        <taxon>Oceanospirillaceae</taxon>
        <taxon>Amphritea</taxon>
    </lineage>
</organism>
<evidence type="ECO:0000256" key="5">
    <source>
        <dbReference type="ARBA" id="ARBA00023136"/>
    </source>
</evidence>
<feature type="transmembrane region" description="Helical" evidence="7">
    <location>
        <begin position="107"/>
        <end position="128"/>
    </location>
</feature>
<dbReference type="Pfam" id="PF00209">
    <property type="entry name" value="SNF"/>
    <property type="match status" value="2"/>
</dbReference>
<keyword evidence="9" id="KW-1185">Reference proteome</keyword>
<dbReference type="PANTHER" id="PTHR42948">
    <property type="entry name" value="TRANSPORTER"/>
    <property type="match status" value="1"/>
</dbReference>
<dbReference type="EMBL" id="AP014545">
    <property type="protein sequence ID" value="BBB24942.1"/>
    <property type="molecule type" value="Genomic_DNA"/>
</dbReference>
<evidence type="ECO:0000256" key="4">
    <source>
        <dbReference type="ARBA" id="ARBA00022989"/>
    </source>
</evidence>
<dbReference type="PANTHER" id="PTHR42948:SF1">
    <property type="entry name" value="TRANSPORTER"/>
    <property type="match status" value="1"/>
</dbReference>
<dbReference type="SUPFAM" id="SSF161070">
    <property type="entry name" value="SNF-like"/>
    <property type="match status" value="1"/>
</dbReference>
<feature type="transmembrane region" description="Helical" evidence="7">
    <location>
        <begin position="237"/>
        <end position="259"/>
    </location>
</feature>
<evidence type="ECO:0000313" key="9">
    <source>
        <dbReference type="Proteomes" id="UP000595663"/>
    </source>
</evidence>
<keyword evidence="6" id="KW-0769">Symport</keyword>
<feature type="transmembrane region" description="Helical" evidence="7">
    <location>
        <begin position="449"/>
        <end position="468"/>
    </location>
</feature>
<dbReference type="InterPro" id="IPR037272">
    <property type="entry name" value="SNS_sf"/>
</dbReference>
<proteinExistence type="inferred from homology"/>
<evidence type="ECO:0000256" key="2">
    <source>
        <dbReference type="ARBA" id="ARBA00022448"/>
    </source>
</evidence>
<feature type="transmembrane region" description="Helical" evidence="7">
    <location>
        <begin position="192"/>
        <end position="212"/>
    </location>
</feature>
<dbReference type="PROSITE" id="PS00610">
    <property type="entry name" value="NA_NEUROTRAN_SYMP_1"/>
    <property type="match status" value="1"/>
</dbReference>
<dbReference type="GO" id="GO:0016020">
    <property type="term" value="C:membrane"/>
    <property type="evidence" value="ECO:0007669"/>
    <property type="project" value="UniProtKB-SubCell"/>
</dbReference>
<evidence type="ECO:0000256" key="6">
    <source>
        <dbReference type="RuleBase" id="RU003732"/>
    </source>
</evidence>
<feature type="transmembrane region" description="Helical" evidence="7">
    <location>
        <begin position="315"/>
        <end position="345"/>
    </location>
</feature>
<sequence length="471" mass="50507">MTELTQNPIAGSAAGDNTKKDHPLWSSRMAFILAASGSAVGLGNIWKFPYITGENGGGAFVLVYLLCIALIGIPIMIAEVMIGRRGGSSPINSMRQLAQRDGLSKRWIWIGGMGMLASFLILSFYSVIGGWALSYVGNSAGGLFVGSDTETIGAMFGNLLADPYTLLLWHSVFMVLVIMIVARGLSSGMEKAINILMPVLFALLLVMVGYAMSTDNFADGFKFLFQPDFSKLTTEGVLTALGHAFFTLSLGMGVMMAYGSYLPKNVSIVKTAVTVSVVDTVVALLAGLAIFPLVFANGLEAGAGPGLIFQTLPLAFGQMSGGVLFGTLFFILLVVAAVTSAISLLEPVVEWFEEQKGISRLTGTLIAGFCVWGLGILTVLSLNLWSDVHPLSMFERFAGKTFFDLFDYFTANLIMPLGGLLISLFVGWFMSKQAGENELSIGNKLAYKAFMFVLRFITPAAVMVVFIYNLA</sequence>
<keyword evidence="4 7" id="KW-1133">Transmembrane helix</keyword>
<gene>
    <name evidence="8" type="ORF">AMJAP_0343</name>
</gene>
<dbReference type="InterPro" id="IPR000175">
    <property type="entry name" value="Na/ntran_symport"/>
</dbReference>
<dbReference type="InterPro" id="IPR047218">
    <property type="entry name" value="YocR/YhdH-like"/>
</dbReference>
<feature type="transmembrane region" description="Helical" evidence="7">
    <location>
        <begin position="405"/>
        <end position="429"/>
    </location>
</feature>